<dbReference type="Proteomes" id="UP000681967">
    <property type="component" value="Unassembled WGS sequence"/>
</dbReference>
<name>A0A8S2YWB4_9BILA</name>
<accession>A0A8S2YWB4</accession>
<sequence length="28" mass="3156">MDSNCSSRWLSSTVGKSYPNARKHDLKS</sequence>
<gene>
    <name evidence="2" type="ORF">BYL167_LOCUS39368</name>
    <name evidence="4" type="ORF">BYL167_LOCUS50306</name>
    <name evidence="3" type="ORF">GIL414_LOCUS47453</name>
    <name evidence="5" type="ORF">GIL414_LOCUS58747</name>
</gene>
<reference evidence="2" key="1">
    <citation type="submission" date="2021-02" db="EMBL/GenBank/DDBJ databases">
        <authorList>
            <person name="Nowell W R."/>
        </authorList>
    </citation>
    <scope>NUCLEOTIDE SEQUENCE</scope>
</reference>
<comment type="caution">
    <text evidence="2">The sequence shown here is derived from an EMBL/GenBank/DDBJ whole genome shotgun (WGS) entry which is preliminary data.</text>
</comment>
<feature type="region of interest" description="Disordered" evidence="1">
    <location>
        <begin position="1"/>
        <end position="28"/>
    </location>
</feature>
<feature type="non-terminal residue" evidence="2">
    <location>
        <position position="28"/>
    </location>
</feature>
<evidence type="ECO:0000313" key="6">
    <source>
        <dbReference type="Proteomes" id="UP000681967"/>
    </source>
</evidence>
<dbReference type="EMBL" id="CAJOBJ010218666">
    <property type="protein sequence ID" value="CAF5028064.1"/>
    <property type="molecule type" value="Genomic_DNA"/>
</dbReference>
<dbReference type="Proteomes" id="UP000681720">
    <property type="component" value="Unassembled WGS sequence"/>
</dbReference>
<evidence type="ECO:0000313" key="5">
    <source>
        <dbReference type="EMBL" id="CAF5028064.1"/>
    </source>
</evidence>
<evidence type="ECO:0000313" key="3">
    <source>
        <dbReference type="EMBL" id="CAF4807918.1"/>
    </source>
</evidence>
<organism evidence="2 6">
    <name type="scientific">Rotaria magnacalcarata</name>
    <dbReference type="NCBI Taxonomy" id="392030"/>
    <lineage>
        <taxon>Eukaryota</taxon>
        <taxon>Metazoa</taxon>
        <taxon>Spiralia</taxon>
        <taxon>Gnathifera</taxon>
        <taxon>Rotifera</taxon>
        <taxon>Eurotatoria</taxon>
        <taxon>Bdelloidea</taxon>
        <taxon>Philodinida</taxon>
        <taxon>Philodinidae</taxon>
        <taxon>Rotaria</taxon>
    </lineage>
</organism>
<feature type="compositionally biased region" description="Polar residues" evidence="1">
    <location>
        <begin position="1"/>
        <end position="15"/>
    </location>
</feature>
<dbReference type="EMBL" id="CAJOBH010094445">
    <property type="protein sequence ID" value="CAF4582548.1"/>
    <property type="molecule type" value="Genomic_DNA"/>
</dbReference>
<proteinExistence type="predicted"/>
<evidence type="ECO:0000256" key="1">
    <source>
        <dbReference type="SAM" id="MobiDB-lite"/>
    </source>
</evidence>
<protein>
    <submittedName>
        <fullName evidence="2">Uncharacterized protein</fullName>
    </submittedName>
</protein>
<dbReference type="EMBL" id="CAJOBJ010151365">
    <property type="protein sequence ID" value="CAF4807918.1"/>
    <property type="molecule type" value="Genomic_DNA"/>
</dbReference>
<evidence type="ECO:0000313" key="4">
    <source>
        <dbReference type="EMBL" id="CAF4853742.1"/>
    </source>
</evidence>
<dbReference type="AlphaFoldDB" id="A0A8S2YWB4"/>
<evidence type="ECO:0000313" key="2">
    <source>
        <dbReference type="EMBL" id="CAF4582548.1"/>
    </source>
</evidence>
<dbReference type="EMBL" id="CAJOBH010153303">
    <property type="protein sequence ID" value="CAF4853742.1"/>
    <property type="molecule type" value="Genomic_DNA"/>
</dbReference>